<protein>
    <submittedName>
        <fullName evidence="1">Uncharacterized protein</fullName>
    </submittedName>
</protein>
<dbReference type="EMBL" id="PRDM01000005">
    <property type="protein sequence ID" value="MBE8727424.1"/>
    <property type="molecule type" value="Genomic_DNA"/>
</dbReference>
<proteinExistence type="predicted"/>
<organism evidence="1 2">
    <name type="scientific">Flavobacterium hungaricum</name>
    <dbReference type="NCBI Taxonomy" id="2082725"/>
    <lineage>
        <taxon>Bacteria</taxon>
        <taxon>Pseudomonadati</taxon>
        <taxon>Bacteroidota</taxon>
        <taxon>Flavobacteriia</taxon>
        <taxon>Flavobacteriales</taxon>
        <taxon>Flavobacteriaceae</taxon>
        <taxon>Flavobacterium</taxon>
    </lineage>
</organism>
<evidence type="ECO:0000313" key="2">
    <source>
        <dbReference type="Proteomes" id="UP000640614"/>
    </source>
</evidence>
<sequence>MSKENQKTQKDVMLSVTNLLSELCFEGNFKEQPFYLQEIFELILETEMGNNLDLRLKMLSCLRTSRILAETLSPFSDRQIQNSCNTIAFVPANR</sequence>
<dbReference type="RefSeq" id="WP_194140582.1">
    <property type="nucleotide sequence ID" value="NZ_PRDM01000005.1"/>
</dbReference>
<keyword evidence="2" id="KW-1185">Reference proteome</keyword>
<reference evidence="1 2" key="1">
    <citation type="submission" date="2018-07" db="EMBL/GenBank/DDBJ databases">
        <title>Genome assembly of strain KB82.</title>
        <authorList>
            <person name="Kukolya J."/>
            <person name="Horvath B."/>
            <person name="Nagy I."/>
            <person name="Toth A."/>
        </authorList>
    </citation>
    <scope>NUCLEOTIDE SEQUENCE [LARGE SCALE GENOMIC DNA]</scope>
    <source>
        <strain evidence="1 2">Kb82</strain>
    </source>
</reference>
<name>A0ABR9TPX0_9FLAO</name>
<gene>
    <name evidence="1" type="ORF">C4F50_21125</name>
</gene>
<dbReference type="Proteomes" id="UP000640614">
    <property type="component" value="Unassembled WGS sequence"/>
</dbReference>
<accession>A0ABR9TPX0</accession>
<evidence type="ECO:0000313" key="1">
    <source>
        <dbReference type="EMBL" id="MBE8727424.1"/>
    </source>
</evidence>
<comment type="caution">
    <text evidence="1">The sequence shown here is derived from an EMBL/GenBank/DDBJ whole genome shotgun (WGS) entry which is preliminary data.</text>
</comment>